<dbReference type="EMBL" id="JAVFWL010000003">
    <property type="protein sequence ID" value="KAK6740821.1"/>
    <property type="molecule type" value="Genomic_DNA"/>
</dbReference>
<evidence type="ECO:0000313" key="1">
    <source>
        <dbReference type="EMBL" id="KAK6740821.1"/>
    </source>
</evidence>
<proteinExistence type="predicted"/>
<dbReference type="Proteomes" id="UP001303046">
    <property type="component" value="Unassembled WGS sequence"/>
</dbReference>
<organism evidence="1 2">
    <name type="scientific">Necator americanus</name>
    <name type="common">Human hookworm</name>
    <dbReference type="NCBI Taxonomy" id="51031"/>
    <lineage>
        <taxon>Eukaryota</taxon>
        <taxon>Metazoa</taxon>
        <taxon>Ecdysozoa</taxon>
        <taxon>Nematoda</taxon>
        <taxon>Chromadorea</taxon>
        <taxon>Rhabditida</taxon>
        <taxon>Rhabditina</taxon>
        <taxon>Rhabditomorpha</taxon>
        <taxon>Strongyloidea</taxon>
        <taxon>Ancylostomatidae</taxon>
        <taxon>Bunostominae</taxon>
        <taxon>Necator</taxon>
    </lineage>
</organism>
<protein>
    <submittedName>
        <fullName evidence="1">Uncharacterized protein</fullName>
    </submittedName>
</protein>
<gene>
    <name evidence="1" type="primary">Necator_chrIII.g9727</name>
    <name evidence="1" type="ORF">RB195_008962</name>
</gene>
<reference evidence="1 2" key="1">
    <citation type="submission" date="2023-08" db="EMBL/GenBank/DDBJ databases">
        <title>A Necator americanus chromosomal reference genome.</title>
        <authorList>
            <person name="Ilik V."/>
            <person name="Petrzelkova K.J."/>
            <person name="Pardy F."/>
            <person name="Fuh T."/>
            <person name="Niatou-Singa F.S."/>
            <person name="Gouil Q."/>
            <person name="Baker L."/>
            <person name="Ritchie M.E."/>
            <person name="Jex A.R."/>
            <person name="Gazzola D."/>
            <person name="Li H."/>
            <person name="Toshio Fujiwara R."/>
            <person name="Zhan B."/>
            <person name="Aroian R.V."/>
            <person name="Pafco B."/>
            <person name="Schwarz E.M."/>
        </authorList>
    </citation>
    <scope>NUCLEOTIDE SEQUENCE [LARGE SCALE GENOMIC DNA]</scope>
    <source>
        <strain evidence="1 2">Aroian</strain>
        <tissue evidence="1">Whole animal</tissue>
    </source>
</reference>
<name>A0ABR1CSB5_NECAM</name>
<comment type="caution">
    <text evidence="1">The sequence shown here is derived from an EMBL/GenBank/DDBJ whole genome shotgun (WGS) entry which is preliminary data.</text>
</comment>
<accession>A0ABR1CSB5</accession>
<evidence type="ECO:0000313" key="2">
    <source>
        <dbReference type="Proteomes" id="UP001303046"/>
    </source>
</evidence>
<sequence length="219" mass="23547">MVSAAVNGGNDGNEPPDVCDGVRGGFKPAGPVTGSVVVVFGDRWMEVAVRAQGQPARVDGGMRACGCGVAIDRKRAHLPTETFRKQRSSHFALLSVEAAPLLSGSLTLPTVTADVQNHPTTCGLPGPGFKGNKLRAKARKYVGNDVKRIVKRDIGNYYSADYNPTTGDETEEDENDPMRTKIMGGERAVKDELPWAAAVKTLKKKSKREPAANFECFQM</sequence>
<keyword evidence="2" id="KW-1185">Reference proteome</keyword>